<keyword evidence="1" id="KW-0812">Transmembrane</keyword>
<organism evidence="2">
    <name type="scientific">Solanum lycopersicum</name>
    <name type="common">Tomato</name>
    <name type="synonym">Lycopersicon esculentum</name>
    <dbReference type="NCBI Taxonomy" id="4081"/>
    <lineage>
        <taxon>Eukaryota</taxon>
        <taxon>Viridiplantae</taxon>
        <taxon>Streptophyta</taxon>
        <taxon>Embryophyta</taxon>
        <taxon>Tracheophyta</taxon>
        <taxon>Spermatophyta</taxon>
        <taxon>Magnoliopsida</taxon>
        <taxon>eudicotyledons</taxon>
        <taxon>Gunneridae</taxon>
        <taxon>Pentapetalae</taxon>
        <taxon>asterids</taxon>
        <taxon>lamiids</taxon>
        <taxon>Solanales</taxon>
        <taxon>Solanaceae</taxon>
        <taxon>Solanoideae</taxon>
        <taxon>Solaneae</taxon>
        <taxon>Solanum</taxon>
        <taxon>Solanum subgen. Lycopersicon</taxon>
    </lineage>
</organism>
<name>A0A3Q7HMX3_SOLLC</name>
<reference evidence="2" key="1">
    <citation type="journal article" date="2012" name="Nature">
        <title>The tomato genome sequence provides insights into fleshy fruit evolution.</title>
        <authorList>
            <consortium name="Tomato Genome Consortium"/>
        </authorList>
    </citation>
    <scope>NUCLEOTIDE SEQUENCE [LARGE SCALE GENOMIC DNA]</scope>
    <source>
        <strain evidence="2">cv. Heinz 1706</strain>
    </source>
</reference>
<accession>A0A3Q7HMX3</accession>
<dbReference type="Proteomes" id="UP000004994">
    <property type="component" value="Chromosome 8"/>
</dbReference>
<evidence type="ECO:0000313" key="3">
    <source>
        <dbReference type="Proteomes" id="UP000004994"/>
    </source>
</evidence>
<dbReference type="Gramene" id="Solyc08g029115.1.1">
    <property type="protein sequence ID" value="Solyc08g029115.1.1"/>
    <property type="gene ID" value="Solyc08g029115.1"/>
</dbReference>
<feature type="transmembrane region" description="Helical" evidence="1">
    <location>
        <begin position="15"/>
        <end position="37"/>
    </location>
</feature>
<sequence length="100" mass="11790">MPLYKMCAILSSKSGIMLILMPIFCSYKIQMLIFCLYMEHYMFEILYLDKMSSNHLSLYVYSVILVQMVTCSRNDRLIQGAAHFALRKKTVALLLYFLHY</sequence>
<dbReference type="EnsemblPlants" id="Solyc08g029115.1.1">
    <property type="protein sequence ID" value="Solyc08g029115.1.1"/>
    <property type="gene ID" value="Solyc08g029115.1"/>
</dbReference>
<dbReference type="AlphaFoldDB" id="A0A3Q7HMX3"/>
<reference evidence="2" key="2">
    <citation type="submission" date="2019-01" db="UniProtKB">
        <authorList>
            <consortium name="EnsemblPlants"/>
        </authorList>
    </citation>
    <scope>IDENTIFICATION</scope>
    <source>
        <strain evidence="2">cv. Heinz 1706</strain>
    </source>
</reference>
<keyword evidence="1" id="KW-0472">Membrane</keyword>
<evidence type="ECO:0000256" key="1">
    <source>
        <dbReference type="SAM" id="Phobius"/>
    </source>
</evidence>
<protein>
    <submittedName>
        <fullName evidence="2">Uncharacterized protein</fullName>
    </submittedName>
</protein>
<evidence type="ECO:0000313" key="2">
    <source>
        <dbReference type="EnsemblPlants" id="Solyc08g029115.1.1"/>
    </source>
</evidence>
<proteinExistence type="predicted"/>
<keyword evidence="1" id="KW-1133">Transmembrane helix</keyword>
<dbReference type="InParanoid" id="A0A3Q7HMX3"/>
<keyword evidence="3" id="KW-1185">Reference proteome</keyword>